<dbReference type="AlphaFoldDB" id="A0A4Y7KAW9"/>
<name>A0A4Y7KAW9_PAPSO</name>
<dbReference type="EMBL" id="CM010721">
    <property type="protein sequence ID" value="RZC69500.1"/>
    <property type="molecule type" value="Genomic_DNA"/>
</dbReference>
<dbReference type="Proteomes" id="UP000316621">
    <property type="component" value="Chromosome 7"/>
</dbReference>
<keyword evidence="3" id="KW-1185">Reference proteome</keyword>
<reference evidence="2 3" key="1">
    <citation type="journal article" date="2018" name="Science">
        <title>The opium poppy genome and morphinan production.</title>
        <authorList>
            <person name="Guo L."/>
            <person name="Winzer T."/>
            <person name="Yang X."/>
            <person name="Li Y."/>
            <person name="Ning Z."/>
            <person name="He Z."/>
            <person name="Teodor R."/>
            <person name="Lu Y."/>
            <person name="Bowser T.A."/>
            <person name="Graham I.A."/>
            <person name="Ye K."/>
        </authorList>
    </citation>
    <scope>NUCLEOTIDE SEQUENCE [LARGE SCALE GENOMIC DNA]</scope>
    <source>
        <strain evidence="3">cv. HN1</strain>
        <tissue evidence="2">Leaves</tissue>
    </source>
</reference>
<evidence type="ECO:0000313" key="2">
    <source>
        <dbReference type="EMBL" id="RZC69500.1"/>
    </source>
</evidence>
<feature type="domain" description="DUF1995" evidence="1">
    <location>
        <begin position="57"/>
        <end position="188"/>
    </location>
</feature>
<proteinExistence type="predicted"/>
<dbReference type="InterPro" id="IPR044687">
    <property type="entry name" value="LPA3"/>
</dbReference>
<dbReference type="InterPro" id="IPR018962">
    <property type="entry name" value="DUF1995"/>
</dbReference>
<dbReference type="PANTHER" id="PTHR34051">
    <property type="entry name" value="PROTEIN LOW PSII ACCUMULATION 3, CHLOROPLASTIC"/>
    <property type="match status" value="1"/>
</dbReference>
<evidence type="ECO:0000259" key="1">
    <source>
        <dbReference type="Pfam" id="PF09353"/>
    </source>
</evidence>
<dbReference type="STRING" id="3469.A0A4Y7KAW9"/>
<organism evidence="2 3">
    <name type="scientific">Papaver somniferum</name>
    <name type="common">Opium poppy</name>
    <dbReference type="NCBI Taxonomy" id="3469"/>
    <lineage>
        <taxon>Eukaryota</taxon>
        <taxon>Viridiplantae</taxon>
        <taxon>Streptophyta</taxon>
        <taxon>Embryophyta</taxon>
        <taxon>Tracheophyta</taxon>
        <taxon>Spermatophyta</taxon>
        <taxon>Magnoliopsida</taxon>
        <taxon>Ranunculales</taxon>
        <taxon>Papaveraceae</taxon>
        <taxon>Papaveroideae</taxon>
        <taxon>Papaver</taxon>
    </lineage>
</organism>
<sequence length="206" mass="23515">MRTMLNEAKIPSSFSSRKSRSFNCKRSSAPQFYKSHFVTCSALGDENNPLGLDVPFPPDYSELIEQAKEAAELAFKDEKQLMEIEFPTAGLESVPEAKEVEFARKSIFEGASFKLDYLTKPSFFEDFGFVEKVKMSDRVKPEDETFVVAYPYFNVNEMLVVEELYKEAVEKQSRKMIIFNGELDRIRSGCILFLNAMIVYALSAVD</sequence>
<evidence type="ECO:0000313" key="3">
    <source>
        <dbReference type="Proteomes" id="UP000316621"/>
    </source>
</evidence>
<accession>A0A4Y7KAW9</accession>
<dbReference type="PANTHER" id="PTHR34051:SF1">
    <property type="entry name" value="PROTEIN LOW PSII ACCUMULATION 3, CHLOROPLASTIC"/>
    <property type="match status" value="1"/>
</dbReference>
<protein>
    <recommendedName>
        <fullName evidence="1">DUF1995 domain-containing protein</fullName>
    </recommendedName>
</protein>
<gene>
    <name evidence="2" type="ORF">C5167_032615</name>
</gene>
<dbReference type="Gramene" id="RZC69500">
    <property type="protein sequence ID" value="RZC69500"/>
    <property type="gene ID" value="C5167_032615"/>
</dbReference>
<dbReference type="Pfam" id="PF09353">
    <property type="entry name" value="DUF1995"/>
    <property type="match status" value="1"/>
</dbReference>